<dbReference type="Gene3D" id="3.90.79.10">
    <property type="entry name" value="Nucleoside Triphosphate Pyrophosphohydrolase"/>
    <property type="match status" value="1"/>
</dbReference>
<dbReference type="GO" id="GO:0016787">
    <property type="term" value="F:hydrolase activity"/>
    <property type="evidence" value="ECO:0007669"/>
    <property type="project" value="UniProtKB-KW"/>
</dbReference>
<comment type="cofactor">
    <cofactor evidence="1">
        <name>Mg(2+)</name>
        <dbReference type="ChEBI" id="CHEBI:18420"/>
    </cofactor>
</comment>
<accession>A0A078M1Q0</accession>
<evidence type="ECO:0000259" key="3">
    <source>
        <dbReference type="PROSITE" id="PS51462"/>
    </source>
</evidence>
<dbReference type="Proteomes" id="UP000044136">
    <property type="component" value="Unassembled WGS sequence"/>
</dbReference>
<dbReference type="STRING" id="1461582.BN1048_00829"/>
<dbReference type="GO" id="GO:0019693">
    <property type="term" value="P:ribose phosphate metabolic process"/>
    <property type="evidence" value="ECO:0007669"/>
    <property type="project" value="TreeGrafter"/>
</dbReference>
<dbReference type="FunFam" id="3.90.79.10:FF:000024">
    <property type="entry name" value="ADP-ribose pyrophosphatase"/>
    <property type="match status" value="1"/>
</dbReference>
<name>A0A078M1Q0_9STAP</name>
<proteinExistence type="predicted"/>
<dbReference type="GO" id="GO:0006753">
    <property type="term" value="P:nucleoside phosphate metabolic process"/>
    <property type="evidence" value="ECO:0007669"/>
    <property type="project" value="TreeGrafter"/>
</dbReference>
<evidence type="ECO:0000256" key="1">
    <source>
        <dbReference type="ARBA" id="ARBA00001946"/>
    </source>
</evidence>
<dbReference type="PROSITE" id="PS51462">
    <property type="entry name" value="NUDIX"/>
    <property type="match status" value="1"/>
</dbReference>
<protein>
    <submittedName>
        <fullName evidence="4">ADP-ribose pyrophosphatase</fullName>
    </submittedName>
</protein>
<feature type="domain" description="Nudix hydrolase" evidence="3">
    <location>
        <begin position="45"/>
        <end position="173"/>
    </location>
</feature>
<dbReference type="InterPro" id="IPR000086">
    <property type="entry name" value="NUDIX_hydrolase_dom"/>
</dbReference>
<keyword evidence="2" id="KW-0378">Hydrolase</keyword>
<evidence type="ECO:0000256" key="2">
    <source>
        <dbReference type="ARBA" id="ARBA00022801"/>
    </source>
</evidence>
<dbReference type="AlphaFoldDB" id="A0A078M1Q0"/>
<dbReference type="Pfam" id="PF00293">
    <property type="entry name" value="NUDIX"/>
    <property type="match status" value="1"/>
</dbReference>
<dbReference type="eggNOG" id="COG0494">
    <property type="taxonomic scope" value="Bacteria"/>
</dbReference>
<dbReference type="InterPro" id="IPR015797">
    <property type="entry name" value="NUDIX_hydrolase-like_dom_sf"/>
</dbReference>
<evidence type="ECO:0000313" key="4">
    <source>
        <dbReference type="EMBL" id="CEA00125.1"/>
    </source>
</evidence>
<dbReference type="PANTHER" id="PTHR11839">
    <property type="entry name" value="UDP/ADP-SUGAR PYROPHOSPHATASE"/>
    <property type="match status" value="1"/>
</dbReference>
<keyword evidence="5" id="KW-1185">Reference proteome</keyword>
<organism evidence="4 5">
    <name type="scientific">Jeotgalicoccus saudimassiliensis</name>
    <dbReference type="NCBI Taxonomy" id="1461582"/>
    <lineage>
        <taxon>Bacteria</taxon>
        <taxon>Bacillati</taxon>
        <taxon>Bacillota</taxon>
        <taxon>Bacilli</taxon>
        <taxon>Bacillales</taxon>
        <taxon>Staphylococcaceae</taxon>
        <taxon>Jeotgalicoccus</taxon>
    </lineage>
</organism>
<dbReference type="RefSeq" id="WP_231856249.1">
    <property type="nucleotide sequence ID" value="NZ_CCSE01000001.1"/>
</dbReference>
<dbReference type="SUPFAM" id="SSF55811">
    <property type="entry name" value="Nudix"/>
    <property type="match status" value="1"/>
</dbReference>
<evidence type="ECO:0000313" key="5">
    <source>
        <dbReference type="Proteomes" id="UP000044136"/>
    </source>
</evidence>
<dbReference type="GO" id="GO:0005829">
    <property type="term" value="C:cytosol"/>
    <property type="evidence" value="ECO:0007669"/>
    <property type="project" value="TreeGrafter"/>
</dbReference>
<dbReference type="EMBL" id="CCSE01000001">
    <property type="protein sequence ID" value="CEA00125.1"/>
    <property type="molecule type" value="Genomic_DNA"/>
</dbReference>
<dbReference type="HOGENOM" id="CLU_062658_5_1_9"/>
<sequence length="184" mass="20981">MITISNEHLIEKTRSKEDIYDGKIIDVKKLSVELPNGNESFREVVYHKGAVAVIAADRDNMYFVKQFRISTEEVLLEVPAGKIEIDEHPDETARKELKEEIGGEAGELKKLYEFYVSPGFSNELIHLYEAVDISFGDSQLEEDEFLDIVKVPLTELKTRMHNGEFRDGKTLVAVHHVLLSKGYL</sequence>
<dbReference type="PANTHER" id="PTHR11839:SF18">
    <property type="entry name" value="NUDIX HYDROLASE DOMAIN-CONTAINING PROTEIN"/>
    <property type="match status" value="1"/>
</dbReference>
<dbReference type="CDD" id="cd03424">
    <property type="entry name" value="NUDIX_ADPRase_Nudt5_UGPPase_Nudt14"/>
    <property type="match status" value="1"/>
</dbReference>
<gene>
    <name evidence="4" type="primary">nudF</name>
    <name evidence="4" type="ORF">BN1048_00829</name>
</gene>
<reference evidence="4 5" key="1">
    <citation type="submission" date="2014-07" db="EMBL/GenBank/DDBJ databases">
        <authorList>
            <person name="Urmite Genomes Urmite Genomes"/>
        </authorList>
    </citation>
    <scope>NUCLEOTIDE SEQUENCE [LARGE SCALE GENOMIC DNA]</scope>
    <source>
        <strain evidence="4 5">13MG44_air</strain>
    </source>
</reference>